<keyword evidence="2" id="KW-1185">Reference proteome</keyword>
<proteinExistence type="predicted"/>
<accession>A0A0D6MNF5</accession>
<sequence>MEGAMGDGNLPPGCLLSDIDALSAPDLSNEADERLKAFEKNRLLLEALVNAAKAMRDAVQHEDKYQALRDFTLLEQSFDPVNDSIDVMEADLAALKVEEARIWEWDAERARAGVR</sequence>
<evidence type="ECO:0000313" key="1">
    <source>
        <dbReference type="EMBL" id="GAN55219.1"/>
    </source>
</evidence>
<reference evidence="1 2" key="1">
    <citation type="submission" date="2012-10" db="EMBL/GenBank/DDBJ databases">
        <title>Genome sequencing of Tanticharoenia sakaeratensis NBRC 103193.</title>
        <authorList>
            <person name="Azuma Y."/>
            <person name="Hadano H."/>
            <person name="Hirakawa H."/>
            <person name="Matsushita K."/>
        </authorList>
    </citation>
    <scope>NUCLEOTIDE SEQUENCE [LARGE SCALE GENOMIC DNA]</scope>
    <source>
        <strain evidence="1 2">NBRC 103193</strain>
    </source>
</reference>
<dbReference type="STRING" id="1231623.Tasa_041_014"/>
<dbReference type="Proteomes" id="UP000032679">
    <property type="component" value="Unassembled WGS sequence"/>
</dbReference>
<gene>
    <name evidence="1" type="ORF">Tasa_041_014</name>
</gene>
<name>A0A0D6MNF5_9PROT</name>
<dbReference type="AlphaFoldDB" id="A0A0D6MNF5"/>
<evidence type="ECO:0000313" key="2">
    <source>
        <dbReference type="Proteomes" id="UP000032679"/>
    </source>
</evidence>
<dbReference type="EMBL" id="BALE01000041">
    <property type="protein sequence ID" value="GAN55219.1"/>
    <property type="molecule type" value="Genomic_DNA"/>
</dbReference>
<protein>
    <submittedName>
        <fullName evidence="1">Uncharacterized protein</fullName>
    </submittedName>
</protein>
<comment type="caution">
    <text evidence="1">The sequence shown here is derived from an EMBL/GenBank/DDBJ whole genome shotgun (WGS) entry which is preliminary data.</text>
</comment>
<organism evidence="1 2">
    <name type="scientific">Tanticharoenia sakaeratensis NBRC 103193</name>
    <dbReference type="NCBI Taxonomy" id="1231623"/>
    <lineage>
        <taxon>Bacteria</taxon>
        <taxon>Pseudomonadati</taxon>
        <taxon>Pseudomonadota</taxon>
        <taxon>Alphaproteobacteria</taxon>
        <taxon>Acetobacterales</taxon>
        <taxon>Acetobacteraceae</taxon>
        <taxon>Tanticharoenia</taxon>
    </lineage>
</organism>